<comment type="caution">
    <text evidence="2">The sequence shown here is derived from an EMBL/GenBank/DDBJ whole genome shotgun (WGS) entry which is preliminary data.</text>
</comment>
<dbReference type="EMBL" id="MFBD01000017">
    <property type="protein sequence ID" value="OGD88889.1"/>
    <property type="molecule type" value="Genomic_DNA"/>
</dbReference>
<feature type="compositionally biased region" description="Basic and acidic residues" evidence="1">
    <location>
        <begin position="1"/>
        <end position="15"/>
    </location>
</feature>
<sequence>MGRNKERIKSLRHQEAAWGSSFGAETAQNLPDSHLPNQLSLPSEIIYTTVTRNHDNPPELQLKNIMEQPPTPINLEDIDASLKDTADECYCSNCGPDSTCDETTANKRTIDQHFNTVRIPAKPRKF</sequence>
<proteinExistence type="predicted"/>
<organism evidence="2 3">
    <name type="scientific">Candidatus Curtissbacteria bacterium RIFCSPHIGHO2_02_FULL_40_16b</name>
    <dbReference type="NCBI Taxonomy" id="1797714"/>
    <lineage>
        <taxon>Bacteria</taxon>
        <taxon>Candidatus Curtissiibacteriota</taxon>
    </lineage>
</organism>
<accession>A0A1F5GAL7</accession>
<feature type="region of interest" description="Disordered" evidence="1">
    <location>
        <begin position="1"/>
        <end position="36"/>
    </location>
</feature>
<feature type="compositionally biased region" description="Polar residues" evidence="1">
    <location>
        <begin position="26"/>
        <end position="36"/>
    </location>
</feature>
<reference evidence="2 3" key="1">
    <citation type="journal article" date="2016" name="Nat. Commun.">
        <title>Thousands of microbial genomes shed light on interconnected biogeochemical processes in an aquifer system.</title>
        <authorList>
            <person name="Anantharaman K."/>
            <person name="Brown C.T."/>
            <person name="Hug L.A."/>
            <person name="Sharon I."/>
            <person name="Castelle C.J."/>
            <person name="Probst A.J."/>
            <person name="Thomas B.C."/>
            <person name="Singh A."/>
            <person name="Wilkins M.J."/>
            <person name="Karaoz U."/>
            <person name="Brodie E.L."/>
            <person name="Williams K.H."/>
            <person name="Hubbard S.S."/>
            <person name="Banfield J.F."/>
        </authorList>
    </citation>
    <scope>NUCLEOTIDE SEQUENCE [LARGE SCALE GENOMIC DNA]</scope>
</reference>
<dbReference type="Proteomes" id="UP000177369">
    <property type="component" value="Unassembled WGS sequence"/>
</dbReference>
<evidence type="ECO:0000313" key="3">
    <source>
        <dbReference type="Proteomes" id="UP000177369"/>
    </source>
</evidence>
<evidence type="ECO:0000313" key="2">
    <source>
        <dbReference type="EMBL" id="OGD88889.1"/>
    </source>
</evidence>
<gene>
    <name evidence="2" type="ORF">A3D04_03765</name>
</gene>
<evidence type="ECO:0000256" key="1">
    <source>
        <dbReference type="SAM" id="MobiDB-lite"/>
    </source>
</evidence>
<name>A0A1F5GAL7_9BACT</name>
<protein>
    <submittedName>
        <fullName evidence="2">Uncharacterized protein</fullName>
    </submittedName>
</protein>
<dbReference type="AlphaFoldDB" id="A0A1F5GAL7"/>